<keyword evidence="3 4" id="KW-0862">Zinc</keyword>
<dbReference type="InterPro" id="IPR000571">
    <property type="entry name" value="Znf_CCCH"/>
</dbReference>
<name>A0AAN7HF99_9PEZI</name>
<dbReference type="Proteomes" id="UP001303760">
    <property type="component" value="Unassembled WGS sequence"/>
</dbReference>
<reference evidence="7" key="2">
    <citation type="submission" date="2023-05" db="EMBL/GenBank/DDBJ databases">
        <authorList>
            <consortium name="Lawrence Berkeley National Laboratory"/>
            <person name="Steindorff A."/>
            <person name="Hensen N."/>
            <person name="Bonometti L."/>
            <person name="Westerberg I."/>
            <person name="Brannstrom I.O."/>
            <person name="Guillou S."/>
            <person name="Cros-Aarteil S."/>
            <person name="Calhoun S."/>
            <person name="Haridas S."/>
            <person name="Kuo A."/>
            <person name="Mondo S."/>
            <person name="Pangilinan J."/>
            <person name="Riley R."/>
            <person name="Labutti K."/>
            <person name="Andreopoulos B."/>
            <person name="Lipzen A."/>
            <person name="Chen C."/>
            <person name="Yanf M."/>
            <person name="Daum C."/>
            <person name="Ng V."/>
            <person name="Clum A."/>
            <person name="Ohm R."/>
            <person name="Martin F."/>
            <person name="Silar P."/>
            <person name="Natvig D."/>
            <person name="Lalanne C."/>
            <person name="Gautier V."/>
            <person name="Ament-Velasquez S.L."/>
            <person name="Kruys A."/>
            <person name="Hutchinson M.I."/>
            <person name="Powell A.J."/>
            <person name="Barry K."/>
            <person name="Miller A.N."/>
            <person name="Grigoriev I.V."/>
            <person name="Debuchy R."/>
            <person name="Gladieux P."/>
            <person name="Thoren M.H."/>
            <person name="Johannesson H."/>
        </authorList>
    </citation>
    <scope>NUCLEOTIDE SEQUENCE</scope>
    <source>
        <strain evidence="7">CBS 532.94</strain>
    </source>
</reference>
<evidence type="ECO:0000256" key="5">
    <source>
        <dbReference type="SAM" id="MobiDB-lite"/>
    </source>
</evidence>
<evidence type="ECO:0000259" key="6">
    <source>
        <dbReference type="PROSITE" id="PS50103"/>
    </source>
</evidence>
<evidence type="ECO:0000313" key="7">
    <source>
        <dbReference type="EMBL" id="KAK4238024.1"/>
    </source>
</evidence>
<feature type="region of interest" description="Disordered" evidence="5">
    <location>
        <begin position="222"/>
        <end position="260"/>
    </location>
</feature>
<keyword evidence="1 4" id="KW-0479">Metal-binding</keyword>
<dbReference type="AlphaFoldDB" id="A0AAN7HF99"/>
<feature type="compositionally biased region" description="Pro residues" evidence="5">
    <location>
        <begin position="123"/>
        <end position="132"/>
    </location>
</feature>
<organism evidence="7 8">
    <name type="scientific">Achaetomium macrosporum</name>
    <dbReference type="NCBI Taxonomy" id="79813"/>
    <lineage>
        <taxon>Eukaryota</taxon>
        <taxon>Fungi</taxon>
        <taxon>Dikarya</taxon>
        <taxon>Ascomycota</taxon>
        <taxon>Pezizomycotina</taxon>
        <taxon>Sordariomycetes</taxon>
        <taxon>Sordariomycetidae</taxon>
        <taxon>Sordariales</taxon>
        <taxon>Chaetomiaceae</taxon>
        <taxon>Achaetomium</taxon>
    </lineage>
</organism>
<dbReference type="GO" id="GO:0008270">
    <property type="term" value="F:zinc ion binding"/>
    <property type="evidence" value="ECO:0007669"/>
    <property type="project" value="UniProtKB-KW"/>
</dbReference>
<dbReference type="SUPFAM" id="SSF90229">
    <property type="entry name" value="CCCH zinc finger"/>
    <property type="match status" value="1"/>
</dbReference>
<evidence type="ECO:0000256" key="2">
    <source>
        <dbReference type="ARBA" id="ARBA00022771"/>
    </source>
</evidence>
<feature type="compositionally biased region" description="Low complexity" evidence="5">
    <location>
        <begin position="133"/>
        <end position="160"/>
    </location>
</feature>
<proteinExistence type="predicted"/>
<keyword evidence="2 4" id="KW-0863">Zinc-finger</keyword>
<feature type="compositionally biased region" description="Low complexity" evidence="5">
    <location>
        <begin position="83"/>
        <end position="97"/>
    </location>
</feature>
<dbReference type="EMBL" id="MU860112">
    <property type="protein sequence ID" value="KAK4238024.1"/>
    <property type="molecule type" value="Genomic_DNA"/>
</dbReference>
<dbReference type="InterPro" id="IPR036855">
    <property type="entry name" value="Znf_CCCH_sf"/>
</dbReference>
<feature type="domain" description="C3H1-type" evidence="6">
    <location>
        <begin position="165"/>
        <end position="193"/>
    </location>
</feature>
<evidence type="ECO:0000313" key="8">
    <source>
        <dbReference type="Proteomes" id="UP001303760"/>
    </source>
</evidence>
<evidence type="ECO:0000256" key="4">
    <source>
        <dbReference type="PROSITE-ProRule" id="PRU00723"/>
    </source>
</evidence>
<keyword evidence="8" id="KW-1185">Reference proteome</keyword>
<reference evidence="7" key="1">
    <citation type="journal article" date="2023" name="Mol. Phylogenet. Evol.">
        <title>Genome-scale phylogeny and comparative genomics of the fungal order Sordariales.</title>
        <authorList>
            <person name="Hensen N."/>
            <person name="Bonometti L."/>
            <person name="Westerberg I."/>
            <person name="Brannstrom I.O."/>
            <person name="Guillou S."/>
            <person name="Cros-Aarteil S."/>
            <person name="Calhoun S."/>
            <person name="Haridas S."/>
            <person name="Kuo A."/>
            <person name="Mondo S."/>
            <person name="Pangilinan J."/>
            <person name="Riley R."/>
            <person name="LaButti K."/>
            <person name="Andreopoulos B."/>
            <person name="Lipzen A."/>
            <person name="Chen C."/>
            <person name="Yan M."/>
            <person name="Daum C."/>
            <person name="Ng V."/>
            <person name="Clum A."/>
            <person name="Steindorff A."/>
            <person name="Ohm R.A."/>
            <person name="Martin F."/>
            <person name="Silar P."/>
            <person name="Natvig D.O."/>
            <person name="Lalanne C."/>
            <person name="Gautier V."/>
            <person name="Ament-Velasquez S.L."/>
            <person name="Kruys A."/>
            <person name="Hutchinson M.I."/>
            <person name="Powell A.J."/>
            <person name="Barry K."/>
            <person name="Miller A.N."/>
            <person name="Grigoriev I.V."/>
            <person name="Debuchy R."/>
            <person name="Gladieux P."/>
            <person name="Hiltunen Thoren M."/>
            <person name="Johannesson H."/>
        </authorList>
    </citation>
    <scope>NUCLEOTIDE SEQUENCE</scope>
    <source>
        <strain evidence="7">CBS 532.94</strain>
    </source>
</reference>
<evidence type="ECO:0000256" key="1">
    <source>
        <dbReference type="ARBA" id="ARBA00022723"/>
    </source>
</evidence>
<evidence type="ECO:0000256" key="3">
    <source>
        <dbReference type="ARBA" id="ARBA00022833"/>
    </source>
</evidence>
<protein>
    <recommendedName>
        <fullName evidence="6">C3H1-type domain-containing protein</fullName>
    </recommendedName>
</protein>
<comment type="caution">
    <text evidence="7">The sequence shown here is derived from an EMBL/GenBank/DDBJ whole genome shotgun (WGS) entry which is preliminary data.</text>
</comment>
<dbReference type="PROSITE" id="PS50103">
    <property type="entry name" value="ZF_C3H1"/>
    <property type="match status" value="1"/>
</dbReference>
<feature type="zinc finger region" description="C3H1-type" evidence="4">
    <location>
        <begin position="165"/>
        <end position="193"/>
    </location>
</feature>
<feature type="region of interest" description="Disordered" evidence="5">
    <location>
        <begin position="116"/>
        <end position="160"/>
    </location>
</feature>
<accession>A0AAN7HF99</accession>
<gene>
    <name evidence="7" type="ORF">C8A03DRAFT_33981</name>
</gene>
<feature type="region of interest" description="Disordered" evidence="5">
    <location>
        <begin position="51"/>
        <end position="101"/>
    </location>
</feature>
<sequence>MVPLVAVDELPDWLGLVGVPRELTAEQTIDLYNLGTVSKSDGSYVVNMHQATAGGPSTTMEHTEGKQGDATVKAHSASSETKGSSPAAPGTTPAHPADNMKAHWNGAHARDLTINNNTAQHQPPTPLLPPGPQLTLPRGPTQPTGSTTSTASNTTTEPVTTTAATTTTEYCRHWCQHGTCRWGLRCRHLHAMPTTRAELAEVGLREIPAWWRIATATATAALPPTPPVSPSGSTITTQQHSSLGHLAGSNGSTSGGYDPRDVRAGLGVMRLLSPGAPGARTGTGTGDGLGVGVGLGRGSNSSNKRAAKAQMQLRETVALLRELDLALRGGAAKSARNKREVNPLDKGRGKGVVGEEKEALLQAAKVGGGLAASIHSPGPAAGVAAGGGGQVQTAGVIAARENAPGDHDKKQDGGRVAAAPKVGRLVDM</sequence>